<keyword evidence="7" id="KW-0436">Ligase</keyword>
<feature type="transmembrane region" description="Helical" evidence="5">
    <location>
        <begin position="41"/>
        <end position="59"/>
    </location>
</feature>
<feature type="transmembrane region" description="Helical" evidence="5">
    <location>
        <begin position="215"/>
        <end position="232"/>
    </location>
</feature>
<feature type="transmembrane region" description="Helical" evidence="5">
    <location>
        <begin position="100"/>
        <end position="120"/>
    </location>
</feature>
<dbReference type="GO" id="GO:0016874">
    <property type="term" value="F:ligase activity"/>
    <property type="evidence" value="ECO:0007669"/>
    <property type="project" value="UniProtKB-KW"/>
</dbReference>
<proteinExistence type="predicted"/>
<dbReference type="Proteomes" id="UP001294570">
    <property type="component" value="Unassembled WGS sequence"/>
</dbReference>
<keyword evidence="4 5" id="KW-0472">Membrane</keyword>
<evidence type="ECO:0000259" key="6">
    <source>
        <dbReference type="Pfam" id="PF04932"/>
    </source>
</evidence>
<feature type="transmembrane region" description="Helical" evidence="5">
    <location>
        <begin position="262"/>
        <end position="281"/>
    </location>
</feature>
<dbReference type="Pfam" id="PF04932">
    <property type="entry name" value="Wzy_C"/>
    <property type="match status" value="1"/>
</dbReference>
<evidence type="ECO:0000313" key="7">
    <source>
        <dbReference type="EMBL" id="MDY7219441.1"/>
    </source>
</evidence>
<evidence type="ECO:0000313" key="8">
    <source>
        <dbReference type="Proteomes" id="UP001294570"/>
    </source>
</evidence>
<comment type="subcellular location">
    <subcellularLocation>
        <location evidence="1">Membrane</location>
        <topology evidence="1">Multi-pass membrane protein</topology>
    </subcellularLocation>
</comment>
<gene>
    <name evidence="7" type="ORF">TOI97_07655</name>
</gene>
<feature type="transmembrane region" description="Helical" evidence="5">
    <location>
        <begin position="406"/>
        <end position="424"/>
    </location>
</feature>
<feature type="transmembrane region" description="Helical" evidence="5">
    <location>
        <begin position="430"/>
        <end position="447"/>
    </location>
</feature>
<evidence type="ECO:0000256" key="4">
    <source>
        <dbReference type="ARBA" id="ARBA00023136"/>
    </source>
</evidence>
<protein>
    <submittedName>
        <fullName evidence="7">O-antigen ligase family protein</fullName>
    </submittedName>
</protein>
<evidence type="ECO:0000256" key="1">
    <source>
        <dbReference type="ARBA" id="ARBA00004141"/>
    </source>
</evidence>
<name>A0ABU5GR32_9GAMM</name>
<keyword evidence="2 5" id="KW-0812">Transmembrane</keyword>
<feature type="domain" description="O-antigen ligase-related" evidence="6">
    <location>
        <begin position="219"/>
        <end position="381"/>
    </location>
</feature>
<dbReference type="EMBL" id="JAXIVU010000008">
    <property type="protein sequence ID" value="MDY7219441.1"/>
    <property type="molecule type" value="Genomic_DNA"/>
</dbReference>
<feature type="transmembrane region" description="Helical" evidence="5">
    <location>
        <begin position="238"/>
        <end position="255"/>
    </location>
</feature>
<dbReference type="PANTHER" id="PTHR37422">
    <property type="entry name" value="TEICHURONIC ACID BIOSYNTHESIS PROTEIN TUAE"/>
    <property type="match status" value="1"/>
</dbReference>
<sequence length="462" mass="50976">MSMSGLASNRYERNLILALLTFLILLPLPLGANRLWAMGSIAVCVGVLSCLWALGLWRGKIMASKALKPGLPLFVVLLAVQLWVALQNLFGISADPGQSVLYGVLGLSYSLLFLLIISLFATRTRLLWLLGALVVSGTLQAFYGTFMALSGFEWSFFGESVRSGSAANGTFVNRNHFAGYIELTLACGIGLMMALRSTERWSWVSAIELIMGPKARLRLALVILVIALVMTRSRGGNVAFFTAMLAMSFIFIVRNRENRRRNILILVSLILIDTLVISQYFGLERLKDRLFDTRLVDRVETVVINNVPVEQVQQANEIRGQVFTDIVPLALHKPIVGQGAGAFEATYSQYADASVRLHFDHAHNDFLQFFVEYGAIGTVLLALFTGWALYFALAALWQTRSMFRNGLGLGVSIGILSLLIHSLSDFNLQIPANAATFITLCAIAVLIQNHSKRKIKVRAELD</sequence>
<dbReference type="PANTHER" id="PTHR37422:SF13">
    <property type="entry name" value="LIPOPOLYSACCHARIDE BIOSYNTHESIS PROTEIN PA4999-RELATED"/>
    <property type="match status" value="1"/>
</dbReference>
<feature type="transmembrane region" description="Helical" evidence="5">
    <location>
        <begin position="127"/>
        <end position="157"/>
    </location>
</feature>
<evidence type="ECO:0000256" key="2">
    <source>
        <dbReference type="ARBA" id="ARBA00022692"/>
    </source>
</evidence>
<feature type="transmembrane region" description="Helical" evidence="5">
    <location>
        <begin position="177"/>
        <end position="195"/>
    </location>
</feature>
<feature type="transmembrane region" description="Helical" evidence="5">
    <location>
        <begin position="71"/>
        <end position="94"/>
    </location>
</feature>
<reference evidence="7 8" key="1">
    <citation type="submission" date="2023-12" db="EMBL/GenBank/DDBJ databases">
        <title>Denitrificimonas halotolerans sp. nov.,a novel species isolated from landfill leachate.</title>
        <authorList>
            <person name="Wang S."/>
        </authorList>
    </citation>
    <scope>NUCLEOTIDE SEQUENCE [LARGE SCALE GENOMIC DNA]</scope>
    <source>
        <strain evidence="7 8">JX-1</strain>
    </source>
</reference>
<comment type="caution">
    <text evidence="7">The sequence shown here is derived from an EMBL/GenBank/DDBJ whole genome shotgun (WGS) entry which is preliminary data.</text>
</comment>
<dbReference type="RefSeq" id="WP_321553532.1">
    <property type="nucleotide sequence ID" value="NZ_JAXIVU010000008.1"/>
</dbReference>
<dbReference type="InterPro" id="IPR051533">
    <property type="entry name" value="WaaL-like"/>
</dbReference>
<accession>A0ABU5GR32</accession>
<keyword evidence="8" id="KW-1185">Reference proteome</keyword>
<organism evidence="7 8">
    <name type="scientific">Denitrificimonas halotolerans</name>
    <dbReference type="NCBI Taxonomy" id="3098930"/>
    <lineage>
        <taxon>Bacteria</taxon>
        <taxon>Pseudomonadati</taxon>
        <taxon>Pseudomonadota</taxon>
        <taxon>Gammaproteobacteria</taxon>
        <taxon>Pseudomonadales</taxon>
        <taxon>Pseudomonadaceae</taxon>
        <taxon>Denitrificimonas</taxon>
    </lineage>
</organism>
<keyword evidence="3 5" id="KW-1133">Transmembrane helix</keyword>
<evidence type="ECO:0000256" key="5">
    <source>
        <dbReference type="SAM" id="Phobius"/>
    </source>
</evidence>
<feature type="transmembrane region" description="Helical" evidence="5">
    <location>
        <begin position="373"/>
        <end position="394"/>
    </location>
</feature>
<evidence type="ECO:0000256" key="3">
    <source>
        <dbReference type="ARBA" id="ARBA00022989"/>
    </source>
</evidence>
<dbReference type="InterPro" id="IPR007016">
    <property type="entry name" value="O-antigen_ligase-rel_domated"/>
</dbReference>